<comment type="caution">
    <text evidence="3">The sequence shown here is derived from an EMBL/GenBank/DDBJ whole genome shotgun (WGS) entry which is preliminary data.</text>
</comment>
<dbReference type="AlphaFoldDB" id="A0A4R9BRF0"/>
<protein>
    <submittedName>
        <fullName evidence="3">Mucin-associated surface protein</fullName>
    </submittedName>
</protein>
<proteinExistence type="predicted"/>
<evidence type="ECO:0000313" key="3">
    <source>
        <dbReference type="EMBL" id="TFD88350.1"/>
    </source>
</evidence>
<keyword evidence="2" id="KW-0732">Signal</keyword>
<gene>
    <name evidence="3" type="ORF">E3T51_08965</name>
</gene>
<accession>A0A4R9BRF0</accession>
<organism evidence="3 4">
    <name type="scientific">Cryobacterium serini</name>
    <dbReference type="NCBI Taxonomy" id="1259201"/>
    <lineage>
        <taxon>Bacteria</taxon>
        <taxon>Bacillati</taxon>
        <taxon>Actinomycetota</taxon>
        <taxon>Actinomycetes</taxon>
        <taxon>Micrococcales</taxon>
        <taxon>Microbacteriaceae</taxon>
        <taxon>Cryobacterium</taxon>
    </lineage>
</organism>
<sequence>MNRRHRLTLAAATLFLLPLTGCTATAVDLPPTTAEQLQSEILAISEASAAGDFANAQSLLTAMQANLRTAAASGQVSAERSASIQSAINLVRDDLTVEIDAAAVAAEAAAEAAAKAAAAAAEQNDEDAKDRAEQAKDDAENARKDAENAKENREDRDD</sequence>
<keyword evidence="4" id="KW-1185">Reference proteome</keyword>
<dbReference type="Proteomes" id="UP000297626">
    <property type="component" value="Unassembled WGS sequence"/>
</dbReference>
<feature type="region of interest" description="Disordered" evidence="1">
    <location>
        <begin position="114"/>
        <end position="158"/>
    </location>
</feature>
<feature type="signal peptide" evidence="2">
    <location>
        <begin position="1"/>
        <end position="26"/>
    </location>
</feature>
<evidence type="ECO:0000256" key="1">
    <source>
        <dbReference type="SAM" id="MobiDB-lite"/>
    </source>
</evidence>
<evidence type="ECO:0000256" key="2">
    <source>
        <dbReference type="SAM" id="SignalP"/>
    </source>
</evidence>
<reference evidence="3 4" key="1">
    <citation type="submission" date="2019-03" db="EMBL/GenBank/DDBJ databases">
        <title>Genomics of glacier-inhabiting Cryobacterium strains.</title>
        <authorList>
            <person name="Liu Q."/>
            <person name="Xin Y.-H."/>
        </authorList>
    </citation>
    <scope>NUCLEOTIDE SEQUENCE [LARGE SCALE GENOMIC DNA]</scope>
    <source>
        <strain evidence="3 4">Sr54</strain>
    </source>
</reference>
<feature type="compositionally biased region" description="Basic and acidic residues" evidence="1">
    <location>
        <begin position="126"/>
        <end position="158"/>
    </location>
</feature>
<dbReference type="RefSeq" id="WP_134529545.1">
    <property type="nucleotide sequence ID" value="NZ_SOHN01000010.1"/>
</dbReference>
<feature type="chain" id="PRO_5020724822" evidence="2">
    <location>
        <begin position="27"/>
        <end position="158"/>
    </location>
</feature>
<dbReference type="EMBL" id="SOHN01000010">
    <property type="protein sequence ID" value="TFD88350.1"/>
    <property type="molecule type" value="Genomic_DNA"/>
</dbReference>
<evidence type="ECO:0000313" key="4">
    <source>
        <dbReference type="Proteomes" id="UP000297626"/>
    </source>
</evidence>
<name>A0A4R9BRF0_9MICO</name>